<dbReference type="EMBL" id="CAEY01001080">
    <property type="status" value="NOT_ANNOTATED_CDS"/>
    <property type="molecule type" value="Genomic_DNA"/>
</dbReference>
<dbReference type="EnsemblMetazoa" id="tetur38g00170.1">
    <property type="protein sequence ID" value="tetur38g00170.1"/>
    <property type="gene ID" value="tetur38g00170"/>
</dbReference>
<dbReference type="Proteomes" id="UP000015104">
    <property type="component" value="Unassembled WGS sequence"/>
</dbReference>
<keyword evidence="2" id="KW-1185">Reference proteome</keyword>
<accession>T1L4B1</accession>
<dbReference type="HOGENOM" id="CLU_3423492_0_0_1"/>
<proteinExistence type="predicted"/>
<protein>
    <submittedName>
        <fullName evidence="1">Uncharacterized protein</fullName>
    </submittedName>
</protein>
<evidence type="ECO:0000313" key="1">
    <source>
        <dbReference type="EnsemblMetazoa" id="tetur38g00170.1"/>
    </source>
</evidence>
<organism evidence="1 2">
    <name type="scientific">Tetranychus urticae</name>
    <name type="common">Two-spotted spider mite</name>
    <dbReference type="NCBI Taxonomy" id="32264"/>
    <lineage>
        <taxon>Eukaryota</taxon>
        <taxon>Metazoa</taxon>
        <taxon>Ecdysozoa</taxon>
        <taxon>Arthropoda</taxon>
        <taxon>Chelicerata</taxon>
        <taxon>Arachnida</taxon>
        <taxon>Acari</taxon>
        <taxon>Acariformes</taxon>
        <taxon>Trombidiformes</taxon>
        <taxon>Prostigmata</taxon>
        <taxon>Eleutherengona</taxon>
        <taxon>Raphignathae</taxon>
        <taxon>Tetranychoidea</taxon>
        <taxon>Tetranychidae</taxon>
        <taxon>Tetranychus</taxon>
    </lineage>
</organism>
<reference evidence="1" key="2">
    <citation type="submission" date="2015-06" db="UniProtKB">
        <authorList>
            <consortium name="EnsemblMetazoa"/>
        </authorList>
    </citation>
    <scope>IDENTIFICATION</scope>
</reference>
<name>T1L4B1_TETUR</name>
<reference evidence="2" key="1">
    <citation type="submission" date="2011-08" db="EMBL/GenBank/DDBJ databases">
        <authorList>
            <person name="Rombauts S."/>
        </authorList>
    </citation>
    <scope>NUCLEOTIDE SEQUENCE</scope>
    <source>
        <strain evidence="2">London</strain>
    </source>
</reference>
<dbReference type="AlphaFoldDB" id="T1L4B1"/>
<evidence type="ECO:0000313" key="2">
    <source>
        <dbReference type="Proteomes" id="UP000015104"/>
    </source>
</evidence>
<sequence length="23" mass="2662">MTRLKAEEMVNITIIIAGKFNIR</sequence>